<feature type="transmembrane region" description="Helical" evidence="10">
    <location>
        <begin position="396"/>
        <end position="414"/>
    </location>
</feature>
<feature type="transmembrane region" description="Helical" evidence="10">
    <location>
        <begin position="159"/>
        <end position="185"/>
    </location>
</feature>
<dbReference type="Gene3D" id="1.10.3080.10">
    <property type="entry name" value="Clc chloride channel"/>
    <property type="match status" value="1"/>
</dbReference>
<keyword evidence="7" id="KW-0869">Chloride channel</keyword>
<name>A0A212K6N4_9DELT</name>
<evidence type="ECO:0000256" key="9">
    <source>
        <dbReference type="ARBA" id="ARBA00023303"/>
    </source>
</evidence>
<feature type="transmembrane region" description="Helical" evidence="10">
    <location>
        <begin position="235"/>
        <end position="255"/>
    </location>
</feature>
<feature type="transmembrane region" description="Helical" evidence="10">
    <location>
        <begin position="70"/>
        <end position="88"/>
    </location>
</feature>
<feature type="transmembrane region" description="Helical" evidence="10">
    <location>
        <begin position="267"/>
        <end position="286"/>
    </location>
</feature>
<dbReference type="PANTHER" id="PTHR43427:SF6">
    <property type="entry name" value="CHLORIDE CHANNEL PROTEIN CLC-E"/>
    <property type="match status" value="1"/>
</dbReference>
<reference evidence="11" key="1">
    <citation type="submission" date="2016-04" db="EMBL/GenBank/DDBJ databases">
        <authorList>
            <person name="Evans L.H."/>
            <person name="Alamgir A."/>
            <person name="Owens N."/>
            <person name="Weber N.D."/>
            <person name="Virtaneva K."/>
            <person name="Barbian K."/>
            <person name="Babar A."/>
            <person name="Rosenke K."/>
        </authorList>
    </citation>
    <scope>NUCLEOTIDE SEQUENCE</scope>
    <source>
        <strain evidence="11">86</strain>
    </source>
</reference>
<evidence type="ECO:0000256" key="3">
    <source>
        <dbReference type="ARBA" id="ARBA00022692"/>
    </source>
</evidence>
<keyword evidence="3 10" id="KW-0812">Transmembrane</keyword>
<feature type="transmembrane region" description="Helical" evidence="10">
    <location>
        <begin position="331"/>
        <end position="355"/>
    </location>
</feature>
<organism evidence="11">
    <name type="scientific">uncultured delta proteobacterium</name>
    <dbReference type="NCBI Taxonomy" id="34034"/>
    <lineage>
        <taxon>Bacteria</taxon>
        <taxon>Deltaproteobacteria</taxon>
        <taxon>environmental samples</taxon>
    </lineage>
</organism>
<evidence type="ECO:0000256" key="8">
    <source>
        <dbReference type="ARBA" id="ARBA00023214"/>
    </source>
</evidence>
<dbReference type="InterPro" id="IPR014743">
    <property type="entry name" value="Cl-channel_core"/>
</dbReference>
<feature type="transmembrane region" description="Helical" evidence="10">
    <location>
        <begin position="42"/>
        <end position="58"/>
    </location>
</feature>
<dbReference type="AlphaFoldDB" id="A0A212K6N4"/>
<evidence type="ECO:0000256" key="4">
    <source>
        <dbReference type="ARBA" id="ARBA00022989"/>
    </source>
</evidence>
<proteinExistence type="predicted"/>
<feature type="transmembrane region" description="Helical" evidence="10">
    <location>
        <begin position="12"/>
        <end position="36"/>
    </location>
</feature>
<keyword evidence="4 10" id="KW-1133">Transmembrane helix</keyword>
<evidence type="ECO:0000313" key="11">
    <source>
        <dbReference type="EMBL" id="SBW07389.1"/>
    </source>
</evidence>
<dbReference type="EMBL" id="FLUQ01000003">
    <property type="protein sequence ID" value="SBW07389.1"/>
    <property type="molecule type" value="Genomic_DNA"/>
</dbReference>
<keyword evidence="2" id="KW-0813">Transport</keyword>
<dbReference type="PRINTS" id="PR00762">
    <property type="entry name" value="CLCHANNEL"/>
</dbReference>
<dbReference type="InterPro" id="IPR001807">
    <property type="entry name" value="ClC"/>
</dbReference>
<keyword evidence="9" id="KW-0407">Ion channel</keyword>
<evidence type="ECO:0000256" key="1">
    <source>
        <dbReference type="ARBA" id="ARBA00004141"/>
    </source>
</evidence>
<dbReference type="PANTHER" id="PTHR43427">
    <property type="entry name" value="CHLORIDE CHANNEL PROTEIN CLC-E"/>
    <property type="match status" value="1"/>
</dbReference>
<dbReference type="SUPFAM" id="SSF81340">
    <property type="entry name" value="Clc chloride channel"/>
    <property type="match status" value="1"/>
</dbReference>
<keyword evidence="8" id="KW-0868">Chloride</keyword>
<evidence type="ECO:0000256" key="5">
    <source>
        <dbReference type="ARBA" id="ARBA00023065"/>
    </source>
</evidence>
<dbReference type="GO" id="GO:0034707">
    <property type="term" value="C:chloride channel complex"/>
    <property type="evidence" value="ECO:0007669"/>
    <property type="project" value="UniProtKB-KW"/>
</dbReference>
<feature type="transmembrane region" description="Helical" evidence="10">
    <location>
        <begin position="367"/>
        <end position="389"/>
    </location>
</feature>
<accession>A0A212K6N4</accession>
<dbReference type="Pfam" id="PF00654">
    <property type="entry name" value="Voltage_CLC"/>
    <property type="match status" value="1"/>
</dbReference>
<evidence type="ECO:0000256" key="10">
    <source>
        <dbReference type="SAM" id="Phobius"/>
    </source>
</evidence>
<gene>
    <name evidence="11" type="ORF">KL86DPRO_30047</name>
</gene>
<protein>
    <submittedName>
        <fullName evidence="11">Cl-channel voltage-gated family protein</fullName>
    </submittedName>
</protein>
<keyword evidence="6 10" id="KW-0472">Membrane</keyword>
<keyword evidence="5" id="KW-0406">Ion transport</keyword>
<dbReference type="GO" id="GO:0005254">
    <property type="term" value="F:chloride channel activity"/>
    <property type="evidence" value="ECO:0007669"/>
    <property type="project" value="UniProtKB-KW"/>
</dbReference>
<sequence>MHGTRQTFNRPTALVLGLAATGVCAGCAGIALSWLLHGVQHLAFGYGFDSLTASASFLQGVEQAAPRRRVFALALCGLVAGFGWFFLFRAGRTLVSIPSAASVPPRPMPAVATVAHALLQIITVGLGSPLGRESAPRELGALCAGRIGNRLGLGDEDTALLVACGSGAGLAAVYNVPLAGALFALETLLVSLPGRRAPAVLFVCVLGSLTAWAGLGDARTYIVPPINPSASLLLWAVFAGPLLGAAAWLFARATARARKSAVSGPGRIPACLANFFLIGLLAVPFPELLGNGKGPLQLSLVSSLTPALAAALLVLRFAVTVSTCKAGAFGGLITPSLLQGALAGILLGGCWSLFFPPILESHLALTGSAAFLAAAMSMPLTAVVLIYELTHANHDAFYPVILATAGAFAAARLLDRVCGKPGGA</sequence>
<feature type="transmembrane region" description="Helical" evidence="10">
    <location>
        <begin position="298"/>
        <end position="319"/>
    </location>
</feature>
<evidence type="ECO:0000256" key="2">
    <source>
        <dbReference type="ARBA" id="ARBA00022448"/>
    </source>
</evidence>
<evidence type="ECO:0000256" key="7">
    <source>
        <dbReference type="ARBA" id="ARBA00023173"/>
    </source>
</evidence>
<evidence type="ECO:0000256" key="6">
    <source>
        <dbReference type="ARBA" id="ARBA00023136"/>
    </source>
</evidence>
<feature type="transmembrane region" description="Helical" evidence="10">
    <location>
        <begin position="197"/>
        <end position="215"/>
    </location>
</feature>
<comment type="subcellular location">
    <subcellularLocation>
        <location evidence="1">Membrane</location>
        <topology evidence="1">Multi-pass membrane protein</topology>
    </subcellularLocation>
</comment>
<dbReference type="InterPro" id="IPR050368">
    <property type="entry name" value="ClC-type_chloride_channel"/>
</dbReference>